<organism evidence="1 2">
    <name type="scientific">Dendrobium thyrsiflorum</name>
    <name type="common">Pinecone-like raceme dendrobium</name>
    <name type="synonym">Orchid</name>
    <dbReference type="NCBI Taxonomy" id="117978"/>
    <lineage>
        <taxon>Eukaryota</taxon>
        <taxon>Viridiplantae</taxon>
        <taxon>Streptophyta</taxon>
        <taxon>Embryophyta</taxon>
        <taxon>Tracheophyta</taxon>
        <taxon>Spermatophyta</taxon>
        <taxon>Magnoliopsida</taxon>
        <taxon>Liliopsida</taxon>
        <taxon>Asparagales</taxon>
        <taxon>Orchidaceae</taxon>
        <taxon>Epidendroideae</taxon>
        <taxon>Malaxideae</taxon>
        <taxon>Dendrobiinae</taxon>
        <taxon>Dendrobium</taxon>
    </lineage>
</organism>
<dbReference type="AlphaFoldDB" id="A0ABD0VC30"/>
<protein>
    <submittedName>
        <fullName evidence="1">Uncharacterized protein</fullName>
    </submittedName>
</protein>
<gene>
    <name evidence="1" type="ORF">M5K25_006554</name>
</gene>
<evidence type="ECO:0000313" key="1">
    <source>
        <dbReference type="EMBL" id="KAL0922563.1"/>
    </source>
</evidence>
<proteinExistence type="predicted"/>
<evidence type="ECO:0000313" key="2">
    <source>
        <dbReference type="Proteomes" id="UP001552299"/>
    </source>
</evidence>
<reference evidence="1 2" key="1">
    <citation type="journal article" date="2024" name="Plant Biotechnol. J.">
        <title>Dendrobium thyrsiflorum genome and its molecular insights into genes involved in important horticultural traits.</title>
        <authorList>
            <person name="Chen B."/>
            <person name="Wang J.Y."/>
            <person name="Zheng P.J."/>
            <person name="Li K.L."/>
            <person name="Liang Y.M."/>
            <person name="Chen X.F."/>
            <person name="Zhang C."/>
            <person name="Zhao X."/>
            <person name="He X."/>
            <person name="Zhang G.Q."/>
            <person name="Liu Z.J."/>
            <person name="Xu Q."/>
        </authorList>
    </citation>
    <scope>NUCLEOTIDE SEQUENCE [LARGE SCALE GENOMIC DNA]</scope>
    <source>
        <strain evidence="1">GZMU011</strain>
    </source>
</reference>
<dbReference type="EMBL" id="JANQDX010000006">
    <property type="protein sequence ID" value="KAL0922563.1"/>
    <property type="molecule type" value="Genomic_DNA"/>
</dbReference>
<accession>A0ABD0VC30</accession>
<comment type="caution">
    <text evidence="1">The sequence shown here is derived from an EMBL/GenBank/DDBJ whole genome shotgun (WGS) entry which is preliminary data.</text>
</comment>
<dbReference type="Proteomes" id="UP001552299">
    <property type="component" value="Unassembled WGS sequence"/>
</dbReference>
<sequence>MASKRIVKELKDLQKDPPTSCSAACVCIQLLKLLSVLSCFVEMIFTDNIALIGEIFAEISE</sequence>
<name>A0ABD0VC30_DENTH</name>
<keyword evidence="2" id="KW-1185">Reference proteome</keyword>